<reference evidence="1" key="1">
    <citation type="submission" date="2021-06" db="EMBL/GenBank/DDBJ databases">
        <authorList>
            <person name="Hodson N. C."/>
            <person name="Mongue J. A."/>
            <person name="Jaron S. K."/>
        </authorList>
    </citation>
    <scope>NUCLEOTIDE SEQUENCE</scope>
</reference>
<dbReference type="AlphaFoldDB" id="A0A8J2JJW0"/>
<name>A0A8J2JJW0_9HEXA</name>
<comment type="caution">
    <text evidence="1">The sequence shown here is derived from an EMBL/GenBank/DDBJ whole genome shotgun (WGS) entry which is preliminary data.</text>
</comment>
<dbReference type="EMBL" id="CAJVCH010032333">
    <property type="protein sequence ID" value="CAG7711549.1"/>
    <property type="molecule type" value="Genomic_DNA"/>
</dbReference>
<keyword evidence="2" id="KW-1185">Reference proteome</keyword>
<gene>
    <name evidence="1" type="ORF">AFUS01_LOCUS5099</name>
</gene>
<protein>
    <submittedName>
        <fullName evidence="1">Uncharacterized protein</fullName>
    </submittedName>
</protein>
<feature type="non-terminal residue" evidence="1">
    <location>
        <position position="1"/>
    </location>
</feature>
<evidence type="ECO:0000313" key="1">
    <source>
        <dbReference type="EMBL" id="CAG7711549.1"/>
    </source>
</evidence>
<proteinExistence type="predicted"/>
<sequence>MWQNWHSSSCQQNKFCPEQHKMLVQGPI</sequence>
<accession>A0A8J2JJW0</accession>
<evidence type="ECO:0000313" key="2">
    <source>
        <dbReference type="Proteomes" id="UP000708208"/>
    </source>
</evidence>
<organism evidence="1 2">
    <name type="scientific">Allacma fusca</name>
    <dbReference type="NCBI Taxonomy" id="39272"/>
    <lineage>
        <taxon>Eukaryota</taxon>
        <taxon>Metazoa</taxon>
        <taxon>Ecdysozoa</taxon>
        <taxon>Arthropoda</taxon>
        <taxon>Hexapoda</taxon>
        <taxon>Collembola</taxon>
        <taxon>Symphypleona</taxon>
        <taxon>Sminthuridae</taxon>
        <taxon>Allacma</taxon>
    </lineage>
</organism>
<dbReference type="Proteomes" id="UP000708208">
    <property type="component" value="Unassembled WGS sequence"/>
</dbReference>